<sequence length="388" mass="41423">MPELLIALPRPAGSISLLYYGEEWFTTSLLSGPEQLPATLVQRVGAGEAARQRTEVNGDLRLAVGVPLEGGNGAYFEVFALEDLDRNFEALAVAMAVAALGAPPFGMLLGRWATRRALRPLRALSATASAVARGDLGARIDPGDDPDLVELATSFNRNTAALQRRVARDARFAADVSHELRSPLTTMLGAVDLVQSGRDRLPPDAAEGVDLLRVEIDRFERLVADLLEISRPDDAGRAGLLLETVRPAELVERSLPPARRAVLRVAAGAEHAGVDADKRRLERVVVNLVENADRHGRGLTAVTVDVRDGHVRILVGDAGPGVPVAERERIFERFARAASTPRTAGGSSGLGLALVRRHVELMGGTVTAGDSPRGGARFTVCLPLRRTP</sequence>
<dbReference type="RefSeq" id="WP_185719549.1">
    <property type="nucleotide sequence ID" value="NZ_BAAAWI010000001.1"/>
</dbReference>
<organism evidence="13 14">
    <name type="scientific">Pseudonocardia petroleophila</name>
    <dbReference type="NCBI Taxonomy" id="37331"/>
    <lineage>
        <taxon>Bacteria</taxon>
        <taxon>Bacillati</taxon>
        <taxon>Actinomycetota</taxon>
        <taxon>Actinomycetes</taxon>
        <taxon>Pseudonocardiales</taxon>
        <taxon>Pseudonocardiaceae</taxon>
        <taxon>Pseudonocardia</taxon>
    </lineage>
</organism>
<evidence type="ECO:0000313" key="14">
    <source>
        <dbReference type="Proteomes" id="UP000515728"/>
    </source>
</evidence>
<dbReference type="Gene3D" id="6.10.340.10">
    <property type="match status" value="1"/>
</dbReference>
<keyword evidence="14" id="KW-1185">Reference proteome</keyword>
<dbReference type="Pfam" id="PF00512">
    <property type="entry name" value="HisKA"/>
    <property type="match status" value="1"/>
</dbReference>
<name>A0A7G7MIV9_9PSEU</name>
<dbReference type="SMART" id="SM00387">
    <property type="entry name" value="HATPase_c"/>
    <property type="match status" value="1"/>
</dbReference>
<reference evidence="13 14" key="1">
    <citation type="submission" date="2020-08" db="EMBL/GenBank/DDBJ databases">
        <authorList>
            <person name="Mo P."/>
        </authorList>
    </citation>
    <scope>NUCLEOTIDE SEQUENCE [LARGE SCALE GENOMIC DNA]</scope>
    <source>
        <strain evidence="13 14">CGMCC 4.1532</strain>
    </source>
</reference>
<evidence type="ECO:0000313" key="13">
    <source>
        <dbReference type="EMBL" id="QNG52720.1"/>
    </source>
</evidence>
<dbReference type="SMART" id="SM00388">
    <property type="entry name" value="HisKA"/>
    <property type="match status" value="1"/>
</dbReference>
<dbReference type="SMART" id="SM00304">
    <property type="entry name" value="HAMP"/>
    <property type="match status" value="1"/>
</dbReference>
<dbReference type="PROSITE" id="PS50885">
    <property type="entry name" value="HAMP"/>
    <property type="match status" value="1"/>
</dbReference>
<evidence type="ECO:0000256" key="8">
    <source>
        <dbReference type="ARBA" id="ARBA00022989"/>
    </source>
</evidence>
<dbReference type="InterPro" id="IPR005467">
    <property type="entry name" value="His_kinase_dom"/>
</dbReference>
<evidence type="ECO:0000256" key="2">
    <source>
        <dbReference type="ARBA" id="ARBA00004236"/>
    </source>
</evidence>
<evidence type="ECO:0000259" key="12">
    <source>
        <dbReference type="PROSITE" id="PS50885"/>
    </source>
</evidence>
<keyword evidence="6" id="KW-0812">Transmembrane</keyword>
<gene>
    <name evidence="13" type="ORF">H6H00_01195</name>
</gene>
<evidence type="ECO:0000256" key="10">
    <source>
        <dbReference type="ARBA" id="ARBA00023136"/>
    </source>
</evidence>
<dbReference type="KEGG" id="ppel:H6H00_01195"/>
<dbReference type="InterPro" id="IPR003661">
    <property type="entry name" value="HisK_dim/P_dom"/>
</dbReference>
<comment type="subcellular location">
    <subcellularLocation>
        <location evidence="2">Cell membrane</location>
    </subcellularLocation>
</comment>
<evidence type="ECO:0000256" key="4">
    <source>
        <dbReference type="ARBA" id="ARBA00022553"/>
    </source>
</evidence>
<dbReference type="SUPFAM" id="SSF55874">
    <property type="entry name" value="ATPase domain of HSP90 chaperone/DNA topoisomerase II/histidine kinase"/>
    <property type="match status" value="1"/>
</dbReference>
<dbReference type="PANTHER" id="PTHR45436:SF5">
    <property type="entry name" value="SENSOR HISTIDINE KINASE TRCS"/>
    <property type="match status" value="1"/>
</dbReference>
<dbReference type="CDD" id="cd00082">
    <property type="entry name" value="HisKA"/>
    <property type="match status" value="1"/>
</dbReference>
<evidence type="ECO:0000256" key="7">
    <source>
        <dbReference type="ARBA" id="ARBA00022777"/>
    </source>
</evidence>
<dbReference type="EMBL" id="CP060131">
    <property type="protein sequence ID" value="QNG52720.1"/>
    <property type="molecule type" value="Genomic_DNA"/>
</dbReference>
<keyword evidence="9" id="KW-0902">Two-component regulatory system</keyword>
<keyword evidence="7 13" id="KW-0418">Kinase</keyword>
<dbReference type="PRINTS" id="PR00344">
    <property type="entry name" value="BCTRLSENSOR"/>
</dbReference>
<dbReference type="InterPro" id="IPR004358">
    <property type="entry name" value="Sig_transdc_His_kin-like_C"/>
</dbReference>
<keyword evidence="5" id="KW-0808">Transferase</keyword>
<evidence type="ECO:0000256" key="9">
    <source>
        <dbReference type="ARBA" id="ARBA00023012"/>
    </source>
</evidence>
<dbReference type="PROSITE" id="PS50109">
    <property type="entry name" value="HIS_KIN"/>
    <property type="match status" value="1"/>
</dbReference>
<accession>A0A7G7MIV9</accession>
<keyword evidence="10" id="KW-0472">Membrane</keyword>
<dbReference type="SUPFAM" id="SSF47384">
    <property type="entry name" value="Homodimeric domain of signal transducing histidine kinase"/>
    <property type="match status" value="1"/>
</dbReference>
<evidence type="ECO:0000256" key="5">
    <source>
        <dbReference type="ARBA" id="ARBA00022679"/>
    </source>
</evidence>
<dbReference type="Gene3D" id="3.30.565.10">
    <property type="entry name" value="Histidine kinase-like ATPase, C-terminal domain"/>
    <property type="match status" value="1"/>
</dbReference>
<protein>
    <recommendedName>
        <fullName evidence="3">histidine kinase</fullName>
        <ecNumber evidence="3">2.7.13.3</ecNumber>
    </recommendedName>
</protein>
<proteinExistence type="predicted"/>
<dbReference type="Pfam" id="PF02518">
    <property type="entry name" value="HATPase_c"/>
    <property type="match status" value="1"/>
</dbReference>
<evidence type="ECO:0000256" key="1">
    <source>
        <dbReference type="ARBA" id="ARBA00000085"/>
    </source>
</evidence>
<comment type="catalytic activity">
    <reaction evidence="1">
        <text>ATP + protein L-histidine = ADP + protein N-phospho-L-histidine.</text>
        <dbReference type="EC" id="2.7.13.3"/>
    </reaction>
</comment>
<dbReference type="Proteomes" id="UP000515728">
    <property type="component" value="Chromosome"/>
</dbReference>
<dbReference type="InterPro" id="IPR036097">
    <property type="entry name" value="HisK_dim/P_sf"/>
</dbReference>
<dbReference type="Gene3D" id="1.10.287.130">
    <property type="match status" value="1"/>
</dbReference>
<evidence type="ECO:0000256" key="6">
    <source>
        <dbReference type="ARBA" id="ARBA00022692"/>
    </source>
</evidence>
<dbReference type="SUPFAM" id="SSF158472">
    <property type="entry name" value="HAMP domain-like"/>
    <property type="match status" value="1"/>
</dbReference>
<dbReference type="InterPro" id="IPR003594">
    <property type="entry name" value="HATPase_dom"/>
</dbReference>
<keyword evidence="4" id="KW-0597">Phosphoprotein</keyword>
<dbReference type="GO" id="GO:0000155">
    <property type="term" value="F:phosphorelay sensor kinase activity"/>
    <property type="evidence" value="ECO:0007669"/>
    <property type="project" value="InterPro"/>
</dbReference>
<dbReference type="GO" id="GO:0005886">
    <property type="term" value="C:plasma membrane"/>
    <property type="evidence" value="ECO:0007669"/>
    <property type="project" value="UniProtKB-SubCell"/>
</dbReference>
<dbReference type="InterPro" id="IPR036890">
    <property type="entry name" value="HATPase_C_sf"/>
</dbReference>
<dbReference type="Pfam" id="PF00672">
    <property type="entry name" value="HAMP"/>
    <property type="match status" value="1"/>
</dbReference>
<dbReference type="AlphaFoldDB" id="A0A7G7MIV9"/>
<keyword evidence="8" id="KW-1133">Transmembrane helix</keyword>
<evidence type="ECO:0000259" key="11">
    <source>
        <dbReference type="PROSITE" id="PS50109"/>
    </source>
</evidence>
<dbReference type="CDD" id="cd00075">
    <property type="entry name" value="HATPase"/>
    <property type="match status" value="1"/>
</dbReference>
<feature type="domain" description="HAMP" evidence="12">
    <location>
        <begin position="115"/>
        <end position="167"/>
    </location>
</feature>
<evidence type="ECO:0000256" key="3">
    <source>
        <dbReference type="ARBA" id="ARBA00012438"/>
    </source>
</evidence>
<dbReference type="InterPro" id="IPR003660">
    <property type="entry name" value="HAMP_dom"/>
</dbReference>
<dbReference type="PANTHER" id="PTHR45436">
    <property type="entry name" value="SENSOR HISTIDINE KINASE YKOH"/>
    <property type="match status" value="1"/>
</dbReference>
<dbReference type="InterPro" id="IPR050428">
    <property type="entry name" value="TCS_sensor_his_kinase"/>
</dbReference>
<dbReference type="CDD" id="cd06225">
    <property type="entry name" value="HAMP"/>
    <property type="match status" value="1"/>
</dbReference>
<dbReference type="EC" id="2.7.13.3" evidence="3"/>
<feature type="domain" description="Histidine kinase" evidence="11">
    <location>
        <begin position="175"/>
        <end position="386"/>
    </location>
</feature>